<gene>
    <name evidence="2" type="ORF">PENSUB_10548</name>
</gene>
<feature type="compositionally biased region" description="Low complexity" evidence="1">
    <location>
        <begin position="1"/>
        <end position="14"/>
    </location>
</feature>
<evidence type="ECO:0000313" key="2">
    <source>
        <dbReference type="EMBL" id="OKO96373.1"/>
    </source>
</evidence>
<dbReference type="Proteomes" id="UP000186955">
    <property type="component" value="Unassembled WGS sequence"/>
</dbReference>
<name>A0A1Q5T822_9EURO</name>
<evidence type="ECO:0000313" key="3">
    <source>
        <dbReference type="Proteomes" id="UP000186955"/>
    </source>
</evidence>
<proteinExistence type="predicted"/>
<dbReference type="STRING" id="1316194.A0A1Q5T822"/>
<dbReference type="EMBL" id="MNBE01000698">
    <property type="protein sequence ID" value="OKO96373.1"/>
    <property type="molecule type" value="Genomic_DNA"/>
</dbReference>
<feature type="compositionally biased region" description="Pro residues" evidence="1">
    <location>
        <begin position="41"/>
        <end position="51"/>
    </location>
</feature>
<protein>
    <submittedName>
        <fullName evidence="2">Uncharacterized protein</fullName>
    </submittedName>
</protein>
<sequence>MSAPGGAPSPAPRGGSMGPGANGGNMPMSSQQPMSGTPIHSAPPPGPPPPQSGAIVGHDDEDYDEEPTRDRLFYLPSEYSRYIYACATRRQQSAISLSSNQQAVATSKAERSAFFPE</sequence>
<evidence type="ECO:0000256" key="1">
    <source>
        <dbReference type="SAM" id="MobiDB-lite"/>
    </source>
</evidence>
<dbReference type="AlphaFoldDB" id="A0A1Q5T822"/>
<accession>A0A1Q5T822</accession>
<feature type="region of interest" description="Disordered" evidence="1">
    <location>
        <begin position="97"/>
        <end position="117"/>
    </location>
</feature>
<comment type="caution">
    <text evidence="2">The sequence shown here is derived from an EMBL/GenBank/DDBJ whole genome shotgun (WGS) entry which is preliminary data.</text>
</comment>
<feature type="region of interest" description="Disordered" evidence="1">
    <location>
        <begin position="1"/>
        <end position="71"/>
    </location>
</feature>
<reference evidence="2 3" key="1">
    <citation type="submission" date="2016-10" db="EMBL/GenBank/DDBJ databases">
        <title>Genome sequence of the ascomycete fungus Penicillium subrubescens.</title>
        <authorList>
            <person name="De Vries R.P."/>
            <person name="Peng M."/>
            <person name="Dilokpimol A."/>
            <person name="Hilden K."/>
            <person name="Makela M.R."/>
            <person name="Grigoriev I."/>
            <person name="Riley R."/>
            <person name="Granchi Z."/>
        </authorList>
    </citation>
    <scope>NUCLEOTIDE SEQUENCE [LARGE SCALE GENOMIC DNA]</scope>
    <source>
        <strain evidence="2 3">CBS 132785</strain>
    </source>
</reference>
<keyword evidence="3" id="KW-1185">Reference proteome</keyword>
<organism evidence="2 3">
    <name type="scientific">Penicillium subrubescens</name>
    <dbReference type="NCBI Taxonomy" id="1316194"/>
    <lineage>
        <taxon>Eukaryota</taxon>
        <taxon>Fungi</taxon>
        <taxon>Dikarya</taxon>
        <taxon>Ascomycota</taxon>
        <taxon>Pezizomycotina</taxon>
        <taxon>Eurotiomycetes</taxon>
        <taxon>Eurotiomycetidae</taxon>
        <taxon>Eurotiales</taxon>
        <taxon>Aspergillaceae</taxon>
        <taxon>Penicillium</taxon>
    </lineage>
</organism>